<dbReference type="GO" id="GO:0008483">
    <property type="term" value="F:transaminase activity"/>
    <property type="evidence" value="ECO:0007669"/>
    <property type="project" value="UniProtKB-KW"/>
</dbReference>
<evidence type="ECO:0000313" key="3">
    <source>
        <dbReference type="Proteomes" id="UP000246722"/>
    </source>
</evidence>
<accession>A0A317ZQD1</accession>
<evidence type="ECO:0000313" key="2">
    <source>
        <dbReference type="EMBL" id="PXA68078.1"/>
    </source>
</evidence>
<organism evidence="2 3">
    <name type="scientific">Cryobacterium arcticum</name>
    <dbReference type="NCBI Taxonomy" id="670052"/>
    <lineage>
        <taxon>Bacteria</taxon>
        <taxon>Bacillati</taxon>
        <taxon>Actinomycetota</taxon>
        <taxon>Actinomycetes</taxon>
        <taxon>Micrococcales</taxon>
        <taxon>Microbacteriaceae</taxon>
        <taxon>Cryobacterium</taxon>
    </lineage>
</organism>
<dbReference type="Pfam" id="PF00266">
    <property type="entry name" value="Aminotran_5"/>
    <property type="match status" value="1"/>
</dbReference>
<keyword evidence="3" id="KW-1185">Reference proteome</keyword>
<dbReference type="SUPFAM" id="SSF53383">
    <property type="entry name" value="PLP-dependent transferases"/>
    <property type="match status" value="1"/>
</dbReference>
<dbReference type="OrthoDB" id="4743071at2"/>
<keyword evidence="2" id="KW-0808">Transferase</keyword>
<dbReference type="RefSeq" id="WP_110127749.1">
    <property type="nucleotide sequence ID" value="NZ_QHLY01000012.1"/>
</dbReference>
<dbReference type="Gene3D" id="3.40.640.10">
    <property type="entry name" value="Type I PLP-dependent aspartate aminotransferase-like (Major domain)"/>
    <property type="match status" value="1"/>
</dbReference>
<proteinExistence type="predicted"/>
<dbReference type="AlphaFoldDB" id="A0A317ZQD1"/>
<name>A0A317ZQD1_9MICO</name>
<reference evidence="2 3" key="1">
    <citation type="submission" date="2018-05" db="EMBL/GenBank/DDBJ databases">
        <title>Genetic diversity of glacier-inhabiting Cryobacterium bacteria in China and description of Cryobacterium mengkeensis sp. nov. and Arthrobacter glacialis sp. nov.</title>
        <authorList>
            <person name="Liu Q."/>
            <person name="Xin Y.-H."/>
        </authorList>
    </citation>
    <scope>NUCLEOTIDE SEQUENCE [LARGE SCALE GENOMIC DNA]</scope>
    <source>
        <strain evidence="2 3">SK-1</strain>
    </source>
</reference>
<dbReference type="InterPro" id="IPR015421">
    <property type="entry name" value="PyrdxlP-dep_Trfase_major"/>
</dbReference>
<dbReference type="Proteomes" id="UP000246722">
    <property type="component" value="Unassembled WGS sequence"/>
</dbReference>
<sequence length="388" mass="40681">MSVLPSAVTGALADYLAGFTEDPGYLDYGRIGPVSAAVAAETLGQTEILGRARFGSLDHFGQQDQRMREAVAAVTGFAPDQIAAQPNTSMGLMHAMFGLTGDVLLSPADFPSVPFAAMRAAEALHVATPQWLVAAESSDTVGQVTPGQVRDQLTPSTVAVAVSLVDSRTGFRADLDGIRQVIGDRLLLVDAIQGFGVLDADYTAADVVATGGQKWVRAGWGTGFLALSDRAIERLTPVVSGFVGTGADDVVPWDDVPPPVRAASAFRVSNADGVAQARFATALEEIGRVGVAAIESFVTTNTDRVIDLADEFALPVVSARDPRDRAGLIVLQPPAERLTALTAALHNHGITATIRQNEVRLSVHAALADETVDMLRGAFSTYAASARY</sequence>
<dbReference type="InterPro" id="IPR015424">
    <property type="entry name" value="PyrdxlP-dep_Trfase"/>
</dbReference>
<dbReference type="InterPro" id="IPR015422">
    <property type="entry name" value="PyrdxlP-dep_Trfase_small"/>
</dbReference>
<protein>
    <submittedName>
        <fullName evidence="2">Aminotransferase</fullName>
    </submittedName>
</protein>
<dbReference type="EMBL" id="QHLY01000012">
    <property type="protein sequence ID" value="PXA68078.1"/>
    <property type="molecule type" value="Genomic_DNA"/>
</dbReference>
<evidence type="ECO:0000259" key="1">
    <source>
        <dbReference type="Pfam" id="PF00266"/>
    </source>
</evidence>
<comment type="caution">
    <text evidence="2">The sequence shown here is derived from an EMBL/GenBank/DDBJ whole genome shotgun (WGS) entry which is preliminary data.</text>
</comment>
<dbReference type="InterPro" id="IPR000192">
    <property type="entry name" value="Aminotrans_V_dom"/>
</dbReference>
<feature type="domain" description="Aminotransferase class V" evidence="1">
    <location>
        <begin position="137"/>
        <end position="241"/>
    </location>
</feature>
<keyword evidence="2" id="KW-0032">Aminotransferase</keyword>
<gene>
    <name evidence="2" type="ORF">CTB96_15655</name>
</gene>
<dbReference type="Gene3D" id="3.90.1150.10">
    <property type="entry name" value="Aspartate Aminotransferase, domain 1"/>
    <property type="match status" value="1"/>
</dbReference>